<evidence type="ECO:0000313" key="1">
    <source>
        <dbReference type="EMBL" id="MFC7332494.1"/>
    </source>
</evidence>
<organism evidence="1 2">
    <name type="scientific">Rhodocista pekingensis</name>
    <dbReference type="NCBI Taxonomy" id="201185"/>
    <lineage>
        <taxon>Bacteria</taxon>
        <taxon>Pseudomonadati</taxon>
        <taxon>Pseudomonadota</taxon>
        <taxon>Alphaproteobacteria</taxon>
        <taxon>Rhodospirillales</taxon>
        <taxon>Azospirillaceae</taxon>
        <taxon>Rhodocista</taxon>
    </lineage>
</organism>
<dbReference type="EMBL" id="JBHTCM010000006">
    <property type="protein sequence ID" value="MFC7332494.1"/>
    <property type="molecule type" value="Genomic_DNA"/>
</dbReference>
<comment type="caution">
    <text evidence="1">The sequence shown here is derived from an EMBL/GenBank/DDBJ whole genome shotgun (WGS) entry which is preliminary data.</text>
</comment>
<evidence type="ECO:0000313" key="2">
    <source>
        <dbReference type="Proteomes" id="UP001596456"/>
    </source>
</evidence>
<keyword evidence="2" id="KW-1185">Reference proteome</keyword>
<dbReference type="RefSeq" id="WP_377356937.1">
    <property type="nucleotide sequence ID" value="NZ_JBHTCM010000006.1"/>
</dbReference>
<dbReference type="Proteomes" id="UP001596456">
    <property type="component" value="Unassembled WGS sequence"/>
</dbReference>
<reference evidence="2" key="1">
    <citation type="journal article" date="2019" name="Int. J. Syst. Evol. Microbiol.">
        <title>The Global Catalogue of Microorganisms (GCM) 10K type strain sequencing project: providing services to taxonomists for standard genome sequencing and annotation.</title>
        <authorList>
            <consortium name="The Broad Institute Genomics Platform"/>
            <consortium name="The Broad Institute Genome Sequencing Center for Infectious Disease"/>
            <person name="Wu L."/>
            <person name="Ma J."/>
        </authorList>
    </citation>
    <scope>NUCLEOTIDE SEQUENCE [LARGE SCALE GENOMIC DNA]</scope>
    <source>
        <strain evidence="2">CGMCC 1.16275</strain>
    </source>
</reference>
<name>A0ABW2KTY5_9PROT</name>
<accession>A0ABW2KTY5</accession>
<gene>
    <name evidence="1" type="ORF">ACFQPS_04915</name>
</gene>
<protein>
    <submittedName>
        <fullName evidence="1">Uncharacterized protein</fullName>
    </submittedName>
</protein>
<sequence length="71" mass="7515">MGNSTTLENIRPEMSETLRNALDTVEQMGMYGLTAVPVKPTAEMLLAGARAGGIGVETAWAVYQAMLKAAD</sequence>
<proteinExistence type="predicted"/>